<evidence type="ECO:0000313" key="3">
    <source>
        <dbReference type="EMBL" id="GAA2125685.1"/>
    </source>
</evidence>
<dbReference type="InterPro" id="IPR039420">
    <property type="entry name" value="WalR-like"/>
</dbReference>
<proteinExistence type="predicted"/>
<dbReference type="Pfam" id="PF13191">
    <property type="entry name" value="AAA_16"/>
    <property type="match status" value="1"/>
</dbReference>
<accession>A0ABP5K654</accession>
<dbReference type="InterPro" id="IPR059106">
    <property type="entry name" value="WHD_MalT"/>
</dbReference>
<dbReference type="CDD" id="cd06170">
    <property type="entry name" value="LuxR_C_like"/>
    <property type="match status" value="1"/>
</dbReference>
<dbReference type="Gene3D" id="3.40.50.300">
    <property type="entry name" value="P-loop containing nucleotide triphosphate hydrolases"/>
    <property type="match status" value="1"/>
</dbReference>
<dbReference type="PROSITE" id="PS50043">
    <property type="entry name" value="HTH_LUXR_2"/>
    <property type="match status" value="1"/>
</dbReference>
<dbReference type="SUPFAM" id="SSF52540">
    <property type="entry name" value="P-loop containing nucleoside triphosphate hydrolases"/>
    <property type="match status" value="1"/>
</dbReference>
<keyword evidence="4" id="KW-1185">Reference proteome</keyword>
<dbReference type="RefSeq" id="WP_344361086.1">
    <property type="nucleotide sequence ID" value="NZ_BAAAQB010000006.1"/>
</dbReference>
<evidence type="ECO:0000313" key="4">
    <source>
        <dbReference type="Proteomes" id="UP001500102"/>
    </source>
</evidence>
<sequence length="936" mass="103328">MPTGPPSASSKFRAPEPVGQWVHRARLTEMLHSDRKRRLALIHAPAGFGKSTLAAQWMESLASQGLVTVWLSLDRDDNNTIWFLSHLLQAIRKARPGLEEELQQLLEERPDDAEQYVVPALINAIDEGGEDIVITLDDWHLVTEPRTRAVVERLLDAGGSHLSFIITSRTRSGLPLGRLMVRDQLLEVDAVALRFDENESQDFLVGINRLDLDAGDVASLHRTTEGWIAALQLVSLSLRDHREASELIERLSGRHASIGEYLAENVLDTLDPETLDFLLTTSVPERLCAGLASALSGVELGQAMLEKIQAQDLFLQPLDEDGTWYRYHHLFEDYLRRRLERDYPGRTKELNLIAARWYSENGFPSDAVDHALAAGDVELAVEIVEFRAMWLVEHSSMSTLLALVGKIPADHVAGQARLQTAIAWAHTLLHQSAAAQSALDRAEAVMPADATLTEHDRFELGVEGLVVQSCIDMYGDRVNHVDELDEKCFAQADLLRPWIVSVAANVSTFKKIHDGDYPLALEQQRWAAKFHGLTSGPFSGVYGQCFAGLAAYALLDLDSVDQHFTAAVELGRRKAGRYSHAARLAGAMMGQLLYERGELDKAEKLLEETRELGSEGGVVDFMLSTYGTLARIKALRGDTPRAREILDEGDLVADSLGLDRLKLVMNLERVQLGISPRTIDAEPHNAVLGAAVAQEAADTTGPRLEGLAEARHQIQLATQLRSAMADAEHEGPASPRPLATVEGARRLLSRAAAYLGPRAELNARILLAAALEQAGNREEAETTLWPALETCCRLGLVRPVLDGGSGCLDLVRATSARLRREPGPEVRSHELPRFLSILIRLDSQAKTNRDARWSAEAVSPPTGAGTTVPEPGLSQREQMILRLVEKERSNREIAQELHLGINTVKWYLKSLFNTLGVSDRRACVIEARRRHLLPPK</sequence>
<organism evidence="3 4">
    <name type="scientific">Arthrobacter humicola</name>
    <dbReference type="NCBI Taxonomy" id="409291"/>
    <lineage>
        <taxon>Bacteria</taxon>
        <taxon>Bacillati</taxon>
        <taxon>Actinomycetota</taxon>
        <taxon>Actinomycetes</taxon>
        <taxon>Micrococcales</taxon>
        <taxon>Micrococcaceae</taxon>
        <taxon>Arthrobacter</taxon>
    </lineage>
</organism>
<dbReference type="Proteomes" id="UP001500102">
    <property type="component" value="Unassembled WGS sequence"/>
</dbReference>
<dbReference type="Gene3D" id="1.25.40.10">
    <property type="entry name" value="Tetratricopeptide repeat domain"/>
    <property type="match status" value="1"/>
</dbReference>
<gene>
    <name evidence="3" type="ORF">GCM10009825_02160</name>
</gene>
<dbReference type="SUPFAM" id="SSF46894">
    <property type="entry name" value="C-terminal effector domain of the bipartite response regulators"/>
    <property type="match status" value="1"/>
</dbReference>
<dbReference type="InterPro" id="IPR036388">
    <property type="entry name" value="WH-like_DNA-bd_sf"/>
</dbReference>
<keyword evidence="1" id="KW-0238">DNA-binding</keyword>
<dbReference type="Pfam" id="PF17874">
    <property type="entry name" value="TPR_MalT"/>
    <property type="match status" value="1"/>
</dbReference>
<protein>
    <recommendedName>
        <fullName evidence="2">HTH luxR-type domain-containing protein</fullName>
    </recommendedName>
</protein>
<evidence type="ECO:0000259" key="2">
    <source>
        <dbReference type="PROSITE" id="PS50043"/>
    </source>
</evidence>
<evidence type="ECO:0000256" key="1">
    <source>
        <dbReference type="ARBA" id="ARBA00023125"/>
    </source>
</evidence>
<dbReference type="Pfam" id="PF25873">
    <property type="entry name" value="WHD_MalT"/>
    <property type="match status" value="1"/>
</dbReference>
<dbReference type="InterPro" id="IPR041664">
    <property type="entry name" value="AAA_16"/>
</dbReference>
<dbReference type="InterPro" id="IPR041617">
    <property type="entry name" value="TPR_MalT"/>
</dbReference>
<reference evidence="4" key="1">
    <citation type="journal article" date="2019" name="Int. J. Syst. Evol. Microbiol.">
        <title>The Global Catalogue of Microorganisms (GCM) 10K type strain sequencing project: providing services to taxonomists for standard genome sequencing and annotation.</title>
        <authorList>
            <consortium name="The Broad Institute Genomics Platform"/>
            <consortium name="The Broad Institute Genome Sequencing Center for Infectious Disease"/>
            <person name="Wu L."/>
            <person name="Ma J."/>
        </authorList>
    </citation>
    <scope>NUCLEOTIDE SEQUENCE [LARGE SCALE GENOMIC DNA]</scope>
    <source>
        <strain evidence="4">JCM 15921</strain>
    </source>
</reference>
<name>A0ABP5K654_9MICC</name>
<dbReference type="PANTHER" id="PTHR43214">
    <property type="entry name" value="TWO-COMPONENT RESPONSE REGULATOR"/>
    <property type="match status" value="1"/>
</dbReference>
<dbReference type="InterPro" id="IPR011990">
    <property type="entry name" value="TPR-like_helical_dom_sf"/>
</dbReference>
<dbReference type="InterPro" id="IPR027417">
    <property type="entry name" value="P-loop_NTPase"/>
</dbReference>
<dbReference type="EMBL" id="BAAAQB010000006">
    <property type="protein sequence ID" value="GAA2125685.1"/>
    <property type="molecule type" value="Genomic_DNA"/>
</dbReference>
<dbReference type="InterPro" id="IPR016032">
    <property type="entry name" value="Sig_transdc_resp-reg_C-effctor"/>
</dbReference>
<dbReference type="InterPro" id="IPR000792">
    <property type="entry name" value="Tscrpt_reg_LuxR_C"/>
</dbReference>
<dbReference type="SMART" id="SM00421">
    <property type="entry name" value="HTH_LUXR"/>
    <property type="match status" value="1"/>
</dbReference>
<dbReference type="Gene3D" id="1.10.10.10">
    <property type="entry name" value="Winged helix-like DNA-binding domain superfamily/Winged helix DNA-binding domain"/>
    <property type="match status" value="1"/>
</dbReference>
<dbReference type="Pfam" id="PF00196">
    <property type="entry name" value="GerE"/>
    <property type="match status" value="1"/>
</dbReference>
<comment type="caution">
    <text evidence="3">The sequence shown here is derived from an EMBL/GenBank/DDBJ whole genome shotgun (WGS) entry which is preliminary data.</text>
</comment>
<feature type="domain" description="HTH luxR-type" evidence="2">
    <location>
        <begin position="866"/>
        <end position="931"/>
    </location>
</feature>